<feature type="coiled-coil region" evidence="1">
    <location>
        <begin position="104"/>
        <end position="131"/>
    </location>
</feature>
<dbReference type="EMBL" id="BMWP01000001">
    <property type="protein sequence ID" value="GGW22398.1"/>
    <property type="molecule type" value="Genomic_DNA"/>
</dbReference>
<comment type="caution">
    <text evidence="3">The sequence shown here is derived from an EMBL/GenBank/DDBJ whole genome shotgun (WGS) entry which is preliminary data.</text>
</comment>
<gene>
    <name evidence="3" type="ORF">GCM10007383_02560</name>
</gene>
<keyword evidence="1" id="KW-0175">Coiled coil</keyword>
<reference evidence="3" key="1">
    <citation type="journal article" date="2014" name="Int. J. Syst. Evol. Microbiol.">
        <title>Complete genome sequence of Corynebacterium casei LMG S-19264T (=DSM 44701T), isolated from a smear-ripened cheese.</title>
        <authorList>
            <consortium name="US DOE Joint Genome Institute (JGI-PGF)"/>
            <person name="Walter F."/>
            <person name="Albersmeier A."/>
            <person name="Kalinowski J."/>
            <person name="Ruckert C."/>
        </authorList>
    </citation>
    <scope>NUCLEOTIDE SEQUENCE</scope>
    <source>
        <strain evidence="3">KCTC 12113</strain>
    </source>
</reference>
<evidence type="ECO:0000256" key="1">
    <source>
        <dbReference type="SAM" id="Coils"/>
    </source>
</evidence>
<feature type="domain" description="DUF4142" evidence="2">
    <location>
        <begin position="41"/>
        <end position="182"/>
    </location>
</feature>
<dbReference type="PANTHER" id="PTHR38593">
    <property type="entry name" value="BLR2558 PROTEIN"/>
    <property type="match status" value="1"/>
</dbReference>
<evidence type="ECO:0000313" key="4">
    <source>
        <dbReference type="Proteomes" id="UP000634668"/>
    </source>
</evidence>
<dbReference type="AlphaFoldDB" id="A0A918IMW0"/>
<dbReference type="InterPro" id="IPR012347">
    <property type="entry name" value="Ferritin-like"/>
</dbReference>
<accession>A0A918IMW0</accession>
<reference evidence="3" key="2">
    <citation type="submission" date="2020-09" db="EMBL/GenBank/DDBJ databases">
        <authorList>
            <person name="Sun Q."/>
            <person name="Kim S."/>
        </authorList>
    </citation>
    <scope>NUCLEOTIDE SEQUENCE</scope>
    <source>
        <strain evidence="3">KCTC 12113</strain>
    </source>
</reference>
<evidence type="ECO:0000313" key="3">
    <source>
        <dbReference type="EMBL" id="GGW22398.1"/>
    </source>
</evidence>
<evidence type="ECO:0000259" key="2">
    <source>
        <dbReference type="Pfam" id="PF13628"/>
    </source>
</evidence>
<keyword evidence="4" id="KW-1185">Reference proteome</keyword>
<dbReference type="Proteomes" id="UP000634668">
    <property type="component" value="Unassembled WGS sequence"/>
</dbReference>
<sequence length="190" mass="21172">MGKQLNTEKMKKFADYIRGLGILSLLLLAIPIHAQESPQLTDPEVASVAVVANQIDIDFAKIALKKSDNKEVLDFAKRMIEDHTAVIGQAVELVTKLKVTPMDNAVSQSLLKQAEDTKANLNNTKKKDFDKFYVDNEVAYHKQVIGAVNDLLIPQSKNEELRELLATVVPALEIHLGHAEMLQKKMNSKK</sequence>
<dbReference type="InterPro" id="IPR025419">
    <property type="entry name" value="DUF4142"/>
</dbReference>
<organism evidence="3 4">
    <name type="scientific">Arenibacter certesii</name>
    <dbReference type="NCBI Taxonomy" id="228955"/>
    <lineage>
        <taxon>Bacteria</taxon>
        <taxon>Pseudomonadati</taxon>
        <taxon>Bacteroidota</taxon>
        <taxon>Flavobacteriia</taxon>
        <taxon>Flavobacteriales</taxon>
        <taxon>Flavobacteriaceae</taxon>
        <taxon>Arenibacter</taxon>
    </lineage>
</organism>
<dbReference type="PANTHER" id="PTHR38593:SF1">
    <property type="entry name" value="BLR2558 PROTEIN"/>
    <property type="match status" value="1"/>
</dbReference>
<proteinExistence type="predicted"/>
<protein>
    <submittedName>
        <fullName evidence="3">Membrane protein</fullName>
    </submittedName>
</protein>
<name>A0A918IMW0_9FLAO</name>
<dbReference type="Gene3D" id="1.20.1260.10">
    <property type="match status" value="1"/>
</dbReference>
<dbReference type="Pfam" id="PF13628">
    <property type="entry name" value="DUF4142"/>
    <property type="match status" value="1"/>
</dbReference>